<organism evidence="2 3">
    <name type="scientific">Yoonia sediminilitoris</name>
    <dbReference type="NCBI Taxonomy" id="1286148"/>
    <lineage>
        <taxon>Bacteria</taxon>
        <taxon>Pseudomonadati</taxon>
        <taxon>Pseudomonadota</taxon>
        <taxon>Alphaproteobacteria</taxon>
        <taxon>Rhodobacterales</taxon>
        <taxon>Paracoccaceae</taxon>
        <taxon>Yoonia</taxon>
    </lineage>
</organism>
<dbReference type="RefSeq" id="WP_309498863.1">
    <property type="nucleotide sequence ID" value="NZ_QBUD01000005.1"/>
</dbReference>
<keyword evidence="3" id="KW-1185">Reference proteome</keyword>
<dbReference type="Proteomes" id="UP000244523">
    <property type="component" value="Unassembled WGS sequence"/>
</dbReference>
<reference evidence="2 3" key="1">
    <citation type="submission" date="2018-04" db="EMBL/GenBank/DDBJ databases">
        <title>Genomic Encyclopedia of Archaeal and Bacterial Type Strains, Phase II (KMG-II): from individual species to whole genera.</title>
        <authorList>
            <person name="Goeker M."/>
        </authorList>
    </citation>
    <scope>NUCLEOTIDE SEQUENCE [LARGE SCALE GENOMIC DNA]</scope>
    <source>
        <strain evidence="2 3">DSM 29955</strain>
    </source>
</reference>
<sequence>MDQLFQLISPGFLCAPAALAFLGGVVKGTVGFAMPMILISGLSMFLSPEIALADLILPTLSSNIWQVMRQGVVAAGVP</sequence>
<dbReference type="AlphaFoldDB" id="A0A2T6KH20"/>
<proteinExistence type="predicted"/>
<feature type="transmembrane region" description="Helical" evidence="1">
    <location>
        <begin position="36"/>
        <end position="60"/>
    </location>
</feature>
<keyword evidence="1" id="KW-0812">Transmembrane</keyword>
<evidence type="ECO:0000313" key="3">
    <source>
        <dbReference type="Proteomes" id="UP000244523"/>
    </source>
</evidence>
<dbReference type="EMBL" id="QBUD01000005">
    <property type="protein sequence ID" value="PUB14804.1"/>
    <property type="molecule type" value="Genomic_DNA"/>
</dbReference>
<keyword evidence="1" id="KW-1133">Transmembrane helix</keyword>
<evidence type="ECO:0000256" key="1">
    <source>
        <dbReference type="SAM" id="Phobius"/>
    </source>
</evidence>
<keyword evidence="1" id="KW-0472">Membrane</keyword>
<protein>
    <submittedName>
        <fullName evidence="2">Uncharacterized protein</fullName>
    </submittedName>
</protein>
<gene>
    <name evidence="2" type="ORF">C8N45_10525</name>
</gene>
<evidence type="ECO:0000313" key="2">
    <source>
        <dbReference type="EMBL" id="PUB14804.1"/>
    </source>
</evidence>
<name>A0A2T6KH20_9RHOB</name>
<comment type="caution">
    <text evidence="2">The sequence shown here is derived from an EMBL/GenBank/DDBJ whole genome shotgun (WGS) entry which is preliminary data.</text>
</comment>
<accession>A0A2T6KH20</accession>